<dbReference type="PANTHER" id="PTHR46494:SF1">
    <property type="entry name" value="CORA FAMILY METAL ION TRANSPORTER (EUROFUNG)"/>
    <property type="match status" value="1"/>
</dbReference>
<dbReference type="Proteomes" id="UP000001056">
    <property type="component" value="Unassembled WGS sequence"/>
</dbReference>
<proteinExistence type="predicted"/>
<sequence>MEADPSRAAAERQPRIEDETPDEAEAPTVANVEMEPEFVRPGYYSSRSSSESRPRGSPVRDGRESGRRGPRPPPPPHFIQTVVRDVRDRRDRSTSLYYRRRDDHRRRRIGEYGSESRSREYYRSGRSLSPSDRSTYSIDLDSDGPRNPDEPLPQEWTQPKTILEDDTATELIVAQSIEHRVSKSGLKKIVLLSPSRPPPSSGPTGQEREESRAQFRWLHVQPNILEADDVEPAFQVLEDQYVSLEIAPMLFLGTLGVDHSYAGTLLKATRGYEVGDERELSQVARKTGVGGERDVLCVATLWCLSLGSEIMITLCCLPSTDLRRDLVEIDDRAGRGFYIVQVKLQDVELYNSMVIDPECSYVDFLQHAVAVVTSGTRTRDAAKYDILYGPQTSADAGEPAQLEVLTPSKWLKLLGSDGFENNTFHLKAKSRARSRSRRPYYHERRSPLYSGKSSDQESPRPRAPLPAPTRYRYSKDTGRSPTHNNKELTVYRGGQEAINRVDYETIPGPVFVREPHDHRRGLENDQDRRITRDIVVRGRSEARRESPSNPIEHGEMIRRGRSSSTEIRIRWRGGRDRWPRRREREYDSNSNDTPAAEQEMPPLDDTGAATVNPFFSWRVKSMADVDTVRTDQKNIGTSPMADVAIHDLFRILGKINESLLSSESGIKEVYSQAYKCTEENLLKRHPNLAREIVPSSNTFPTVQRDSVGQGKEADQEKKGGSTDNSSTQPPTTFPPDGARAGSTNQEQETVRQEKAEPSKIGEKQAPATPRVGAQEAARHSTSDMMTHPAEAFGKKLVEISQAIMHRFLPKDEHSVYHPVCERFWGSVDEIIRQIRWSTESSDALWTIRDFDTMSSAAGGSGGVTWKQPYAKCTACLTPTKYPSASAALQHLHAAHFECPLGQPAAGKAKDRPHDDPCYVYIKSQAETHSNEPEIENIAKELIDHLTDVSHSLNKIQWLVATNPQDNAQRHRPQTKPTIRPQLPRSLVYAFDELLSYYILQAKHLSLHNRHTTLNTRSSSNAPDQDSAQAALHRTKRLAVRCRGAHARLRSYLQLARRDVILSRGGHGGGISIGDGADTAALGVQAFDTTSLVRAVVLSVLDKSFSAPLPLRKAAGTGTGMGTGGARVAGLGRRDGGKGASAWDVIRMYSEYSKRLHAEAVRRPRRRLFLDIHALEDELEALEALLGANLNWINRTLNDFSEVEVVIGRHGVEYKRGAWKRRYREPRTMEVERHYLLGRRDAVQAKLGEVRNLQRSAGALRERVRQLIEVMDEDHGKAIRVFTIVTVLFLPMTFVSGFFGMNTVDIRDIEASQSLYWTIAVPVTVVVLALALAYGYKGDEITDWFQDRNNFWKPSRSPRSTEVVAQKKLKTSNTIDSRRVKWTETDAGASEVWRTVRNSAGRRRRRADMNMTRKSTFQSDILP</sequence>
<dbReference type="GO" id="GO:0015095">
    <property type="term" value="F:magnesium ion transmembrane transporter activity"/>
    <property type="evidence" value="ECO:0007669"/>
    <property type="project" value="TreeGrafter"/>
</dbReference>
<evidence type="ECO:0000256" key="4">
    <source>
        <dbReference type="ARBA" id="ARBA00023136"/>
    </source>
</evidence>
<dbReference type="Pfam" id="PF01544">
    <property type="entry name" value="CorA"/>
    <property type="match status" value="1"/>
</dbReference>
<feature type="compositionally biased region" description="Basic and acidic residues" evidence="5">
    <location>
        <begin position="539"/>
        <end position="558"/>
    </location>
</feature>
<evidence type="ECO:0000256" key="1">
    <source>
        <dbReference type="ARBA" id="ARBA00004651"/>
    </source>
</evidence>
<feature type="compositionally biased region" description="Basic and acidic residues" evidence="5">
    <location>
        <begin position="711"/>
        <end position="720"/>
    </location>
</feature>
<feature type="compositionally biased region" description="Polar residues" evidence="5">
    <location>
        <begin position="721"/>
        <end position="730"/>
    </location>
</feature>
<feature type="compositionally biased region" description="Basic and acidic residues" evidence="5">
    <location>
        <begin position="50"/>
        <end position="67"/>
    </location>
</feature>
<name>Q2H6N7_CHAGB</name>
<feature type="region of interest" description="Disordered" evidence="5">
    <location>
        <begin position="539"/>
        <end position="563"/>
    </location>
</feature>
<keyword evidence="8" id="KW-1185">Reference proteome</keyword>
<feature type="compositionally biased region" description="Low complexity" evidence="5">
    <location>
        <begin position="39"/>
        <end position="49"/>
    </location>
</feature>
<feature type="compositionally biased region" description="Polar residues" evidence="5">
    <location>
        <begin position="128"/>
        <end position="137"/>
    </location>
</feature>
<organism evidence="7 8">
    <name type="scientific">Chaetomium globosum (strain ATCC 6205 / CBS 148.51 / DSM 1962 / NBRC 6347 / NRRL 1970)</name>
    <name type="common">Soil fungus</name>
    <dbReference type="NCBI Taxonomy" id="306901"/>
    <lineage>
        <taxon>Eukaryota</taxon>
        <taxon>Fungi</taxon>
        <taxon>Dikarya</taxon>
        <taxon>Ascomycota</taxon>
        <taxon>Pezizomycotina</taxon>
        <taxon>Sordariomycetes</taxon>
        <taxon>Sordariomycetidae</taxon>
        <taxon>Sordariales</taxon>
        <taxon>Chaetomiaceae</taxon>
        <taxon>Chaetomium</taxon>
    </lineage>
</organism>
<dbReference type="Gene3D" id="1.20.58.340">
    <property type="entry name" value="Magnesium transport protein CorA, transmembrane region"/>
    <property type="match status" value="1"/>
</dbReference>
<gene>
    <name evidence="7" type="ORF">CHGG_05678</name>
</gene>
<feature type="region of interest" description="Disordered" evidence="5">
    <location>
        <begin position="428"/>
        <end position="487"/>
    </location>
</feature>
<keyword evidence="3 6" id="KW-1133">Transmembrane helix</keyword>
<feature type="region of interest" description="Disordered" evidence="5">
    <location>
        <begin position="582"/>
        <end position="608"/>
    </location>
</feature>
<dbReference type="eggNOG" id="ENOG502S5DR">
    <property type="taxonomic scope" value="Eukaryota"/>
</dbReference>
<dbReference type="RefSeq" id="XP_001221773.1">
    <property type="nucleotide sequence ID" value="XM_001221772.1"/>
</dbReference>
<feature type="region of interest" description="Disordered" evidence="5">
    <location>
        <begin position="1"/>
        <end position="157"/>
    </location>
</feature>
<feature type="region of interest" description="Disordered" evidence="5">
    <location>
        <begin position="191"/>
        <end position="212"/>
    </location>
</feature>
<dbReference type="GO" id="GO:0015087">
    <property type="term" value="F:cobalt ion transmembrane transporter activity"/>
    <property type="evidence" value="ECO:0007669"/>
    <property type="project" value="TreeGrafter"/>
</dbReference>
<evidence type="ECO:0000256" key="5">
    <source>
        <dbReference type="SAM" id="MobiDB-lite"/>
    </source>
</evidence>
<dbReference type="InterPro" id="IPR045863">
    <property type="entry name" value="CorA_TM1_TM2"/>
</dbReference>
<feature type="compositionally biased region" description="Basic and acidic residues" evidence="5">
    <location>
        <begin position="114"/>
        <end position="123"/>
    </location>
</feature>
<evidence type="ECO:0000256" key="3">
    <source>
        <dbReference type="ARBA" id="ARBA00022989"/>
    </source>
</evidence>
<dbReference type="GO" id="GO:0000287">
    <property type="term" value="F:magnesium ion binding"/>
    <property type="evidence" value="ECO:0007669"/>
    <property type="project" value="TreeGrafter"/>
</dbReference>
<feature type="compositionally biased region" description="Polar residues" evidence="5">
    <location>
        <begin position="694"/>
        <end position="706"/>
    </location>
</feature>
<evidence type="ECO:0000256" key="2">
    <source>
        <dbReference type="ARBA" id="ARBA00022692"/>
    </source>
</evidence>
<dbReference type="SUPFAM" id="SSF144083">
    <property type="entry name" value="Magnesium transport protein CorA, transmembrane region"/>
    <property type="match status" value="1"/>
</dbReference>
<dbReference type="PANTHER" id="PTHR46494">
    <property type="entry name" value="CORA FAMILY METAL ION TRANSPORTER (EUROFUNG)"/>
    <property type="match status" value="1"/>
</dbReference>
<comment type="subcellular location">
    <subcellularLocation>
        <location evidence="1">Cell membrane</location>
        <topology evidence="1">Multi-pass membrane protein</topology>
    </subcellularLocation>
</comment>
<dbReference type="GO" id="GO:0005886">
    <property type="term" value="C:plasma membrane"/>
    <property type="evidence" value="ECO:0007669"/>
    <property type="project" value="UniProtKB-SubCell"/>
</dbReference>
<feature type="compositionally biased region" description="Basic and acidic residues" evidence="5">
    <location>
        <begin position="9"/>
        <end position="18"/>
    </location>
</feature>
<dbReference type="VEuPathDB" id="FungiDB:CHGG_05678"/>
<evidence type="ECO:0000313" key="8">
    <source>
        <dbReference type="Proteomes" id="UP000001056"/>
    </source>
</evidence>
<feature type="compositionally biased region" description="Polar residues" evidence="5">
    <location>
        <begin position="1413"/>
        <end position="1422"/>
    </location>
</feature>
<dbReference type="EMBL" id="CH408031">
    <property type="protein sequence ID" value="EAQ89059.1"/>
    <property type="molecule type" value="Genomic_DNA"/>
</dbReference>
<feature type="transmembrane region" description="Helical" evidence="6">
    <location>
        <begin position="1313"/>
        <end position="1335"/>
    </location>
</feature>
<dbReference type="HOGENOM" id="CLU_252988_0_0_1"/>
<reference evidence="8" key="1">
    <citation type="journal article" date="2015" name="Genome Announc.">
        <title>Draft genome sequence of the cellulolytic fungus Chaetomium globosum.</title>
        <authorList>
            <person name="Cuomo C.A."/>
            <person name="Untereiner W.A."/>
            <person name="Ma L.-J."/>
            <person name="Grabherr M."/>
            <person name="Birren B.W."/>
        </authorList>
    </citation>
    <scope>NUCLEOTIDE SEQUENCE [LARGE SCALE GENOMIC DNA]</scope>
    <source>
        <strain evidence="8">ATCC 6205 / CBS 148.51 / DSM 1962 / NBRC 6347 / NRRL 1970</strain>
    </source>
</reference>
<dbReference type="OMA" id="HPFFTWN"/>
<dbReference type="GeneID" id="4390750"/>
<dbReference type="GO" id="GO:0050897">
    <property type="term" value="F:cobalt ion binding"/>
    <property type="evidence" value="ECO:0007669"/>
    <property type="project" value="TreeGrafter"/>
</dbReference>
<evidence type="ECO:0000256" key="6">
    <source>
        <dbReference type="SAM" id="Phobius"/>
    </source>
</evidence>
<feature type="compositionally biased region" description="Basic and acidic residues" evidence="5">
    <location>
        <begin position="748"/>
        <end position="762"/>
    </location>
</feature>
<dbReference type="InParanoid" id="Q2H6N7"/>
<dbReference type="InterPro" id="IPR002523">
    <property type="entry name" value="MgTranspt_CorA/ZnTranspt_ZntB"/>
</dbReference>
<evidence type="ECO:0000313" key="7">
    <source>
        <dbReference type="EMBL" id="EAQ89059.1"/>
    </source>
</evidence>
<dbReference type="OrthoDB" id="5286874at2759"/>
<feature type="region of interest" description="Disordered" evidence="5">
    <location>
        <begin position="692"/>
        <end position="785"/>
    </location>
</feature>
<feature type="compositionally biased region" description="Basic residues" evidence="5">
    <location>
        <begin position="428"/>
        <end position="439"/>
    </location>
</feature>
<feature type="compositionally biased region" description="Basic and acidic residues" evidence="5">
    <location>
        <begin position="84"/>
        <end position="93"/>
    </location>
</feature>
<accession>Q2H6N7</accession>
<keyword evidence="4 6" id="KW-0472">Membrane</keyword>
<feature type="transmembrane region" description="Helical" evidence="6">
    <location>
        <begin position="1280"/>
        <end position="1301"/>
    </location>
</feature>
<feature type="region of interest" description="Disordered" evidence="5">
    <location>
        <begin position="1402"/>
        <end position="1422"/>
    </location>
</feature>
<protein>
    <submittedName>
        <fullName evidence="7">Uncharacterized protein</fullName>
    </submittedName>
</protein>
<keyword evidence="2 6" id="KW-0812">Transmembrane</keyword>
<dbReference type="STRING" id="306901.Q2H6N7"/>